<organism evidence="5 6">
    <name type="scientific">Funneliformis mosseae</name>
    <name type="common">Endomycorrhizal fungus</name>
    <name type="synonym">Glomus mosseae</name>
    <dbReference type="NCBI Taxonomy" id="27381"/>
    <lineage>
        <taxon>Eukaryota</taxon>
        <taxon>Fungi</taxon>
        <taxon>Fungi incertae sedis</taxon>
        <taxon>Mucoromycota</taxon>
        <taxon>Glomeromycotina</taxon>
        <taxon>Glomeromycetes</taxon>
        <taxon>Glomerales</taxon>
        <taxon>Glomeraceae</taxon>
        <taxon>Funneliformis</taxon>
    </lineage>
</organism>
<evidence type="ECO:0000256" key="2">
    <source>
        <dbReference type="ARBA" id="ARBA00004613"/>
    </source>
</evidence>
<dbReference type="EMBL" id="CAJVPP010016016">
    <property type="protein sequence ID" value="CAG8728418.1"/>
    <property type="molecule type" value="Genomic_DNA"/>
</dbReference>
<evidence type="ECO:0000313" key="6">
    <source>
        <dbReference type="Proteomes" id="UP000789375"/>
    </source>
</evidence>
<proteinExistence type="predicted"/>
<protein>
    <submittedName>
        <fullName evidence="5">16294_t:CDS:1</fullName>
    </submittedName>
</protein>
<evidence type="ECO:0000259" key="4">
    <source>
        <dbReference type="Pfam" id="PF20147"/>
    </source>
</evidence>
<feature type="non-terminal residue" evidence="5">
    <location>
        <position position="109"/>
    </location>
</feature>
<name>A0A9N9ICS3_FUNMO</name>
<dbReference type="Pfam" id="PF20147">
    <property type="entry name" value="Crinkler"/>
    <property type="match status" value="1"/>
</dbReference>
<dbReference type="GO" id="GO:0005576">
    <property type="term" value="C:extracellular region"/>
    <property type="evidence" value="ECO:0007669"/>
    <property type="project" value="UniProtKB-SubCell"/>
</dbReference>
<feature type="domain" description="Crinkler effector protein N-terminal" evidence="4">
    <location>
        <begin position="3"/>
        <end position="106"/>
    </location>
</feature>
<dbReference type="GO" id="GO:0043657">
    <property type="term" value="C:host cell"/>
    <property type="evidence" value="ECO:0007669"/>
    <property type="project" value="UniProtKB-SubCell"/>
</dbReference>
<evidence type="ECO:0000313" key="5">
    <source>
        <dbReference type="EMBL" id="CAG8728418.1"/>
    </source>
</evidence>
<accession>A0A9N9ICS3</accession>
<comment type="subcellular location">
    <subcellularLocation>
        <location evidence="1">Host cell</location>
    </subcellularLocation>
    <subcellularLocation>
        <location evidence="2">Secreted</location>
    </subcellularLocation>
</comment>
<dbReference type="InterPro" id="IPR045379">
    <property type="entry name" value="Crinkler_N"/>
</dbReference>
<evidence type="ECO:0000256" key="1">
    <source>
        <dbReference type="ARBA" id="ARBA00004340"/>
    </source>
</evidence>
<comment type="caution">
    <text evidence="5">The sequence shown here is derived from an EMBL/GenBank/DDBJ whole genome shotgun (WGS) entry which is preliminary data.</text>
</comment>
<evidence type="ECO:0000256" key="3">
    <source>
        <dbReference type="ARBA" id="ARBA00022525"/>
    </source>
</evidence>
<sequence>MKISLNCIFLETTDLSDSFTVPVCDKNVINGNDVNFDELKIGDLKFLIWNKKKGMLKIDDPDTLILWKVVLGDYLKDIITEEQIENKGEMLVPIELLSNYFSNKNAANK</sequence>
<gene>
    <name evidence="5" type="ORF">FMOSSE_LOCUS15515</name>
</gene>
<reference evidence="5" key="1">
    <citation type="submission" date="2021-06" db="EMBL/GenBank/DDBJ databases">
        <authorList>
            <person name="Kallberg Y."/>
            <person name="Tangrot J."/>
            <person name="Rosling A."/>
        </authorList>
    </citation>
    <scope>NUCLEOTIDE SEQUENCE</scope>
    <source>
        <strain evidence="5">87-6 pot B 2015</strain>
    </source>
</reference>
<keyword evidence="6" id="KW-1185">Reference proteome</keyword>
<dbReference type="AlphaFoldDB" id="A0A9N9ICS3"/>
<keyword evidence="3" id="KW-0964">Secreted</keyword>
<dbReference type="Proteomes" id="UP000789375">
    <property type="component" value="Unassembled WGS sequence"/>
</dbReference>